<feature type="domain" description="Beta-lactamase-related" evidence="1">
    <location>
        <begin position="10"/>
        <end position="338"/>
    </location>
</feature>
<accession>A0A3D9SVK6</accession>
<proteinExistence type="predicted"/>
<evidence type="ECO:0000313" key="3">
    <source>
        <dbReference type="Proteomes" id="UP000256661"/>
    </source>
</evidence>
<organism evidence="2 3">
    <name type="scientific">Thermomonospora umbrina</name>
    <dbReference type="NCBI Taxonomy" id="111806"/>
    <lineage>
        <taxon>Bacteria</taxon>
        <taxon>Bacillati</taxon>
        <taxon>Actinomycetota</taxon>
        <taxon>Actinomycetes</taxon>
        <taxon>Streptosporangiales</taxon>
        <taxon>Thermomonosporaceae</taxon>
        <taxon>Thermomonospora</taxon>
    </lineage>
</organism>
<dbReference type="Gene3D" id="3.40.710.10">
    <property type="entry name" value="DD-peptidase/beta-lactamase superfamily"/>
    <property type="match status" value="1"/>
</dbReference>
<sequence length="349" mass="36628">MTVGGLDELLEPVVAAAGGASAVVTGIVRGDERAVRRHGTLGRTGVPRTVPADLDTRFEIGSLTKTFTALLLAEMAADGLVRLDDPVDLYLPADARLPASPGPPVTLLHLATHTSGLPRLPPGLLARAARHWFTNPYAAFGTADLMAALPRARPRFTPGRRVSYSNFGVGLLGVALSHAAGEGYEGLLHARVVEPLDLTDTDGDPYGPQATGHWHGRPRPPWLIPGLAAAGALRSTGRDLLRYVSALLDPASVAVPSLSAALADVRRPRPVGPTGRPRCLVWNLRRETTHDLVHHSGATRGFTAFVGFGPGTGTGIVALANTTSSMRSPFIQAAYDALRAVSAGKPTYT</sequence>
<dbReference type="AlphaFoldDB" id="A0A3D9SVK6"/>
<dbReference type="Pfam" id="PF00144">
    <property type="entry name" value="Beta-lactamase"/>
    <property type="match status" value="1"/>
</dbReference>
<comment type="caution">
    <text evidence="2">The sequence shown here is derived from an EMBL/GenBank/DDBJ whole genome shotgun (WGS) entry which is preliminary data.</text>
</comment>
<reference evidence="2 3" key="1">
    <citation type="submission" date="2018-08" db="EMBL/GenBank/DDBJ databases">
        <title>Sequencing the genomes of 1000 actinobacteria strains.</title>
        <authorList>
            <person name="Klenk H.-P."/>
        </authorList>
    </citation>
    <scope>NUCLEOTIDE SEQUENCE [LARGE SCALE GENOMIC DNA]</scope>
    <source>
        <strain evidence="2 3">DSM 43927</strain>
    </source>
</reference>
<evidence type="ECO:0000313" key="2">
    <source>
        <dbReference type="EMBL" id="REE99838.1"/>
    </source>
</evidence>
<protein>
    <submittedName>
        <fullName evidence="2">CubicO group peptidase (Beta-lactamase class C family)</fullName>
    </submittedName>
</protein>
<name>A0A3D9SVK6_9ACTN</name>
<dbReference type="PANTHER" id="PTHR46825">
    <property type="entry name" value="D-ALANYL-D-ALANINE-CARBOXYPEPTIDASE/ENDOPEPTIDASE AMPH"/>
    <property type="match status" value="1"/>
</dbReference>
<dbReference type="EMBL" id="QTTT01000001">
    <property type="protein sequence ID" value="REE99838.1"/>
    <property type="molecule type" value="Genomic_DNA"/>
</dbReference>
<dbReference type="SUPFAM" id="SSF56601">
    <property type="entry name" value="beta-lactamase/transpeptidase-like"/>
    <property type="match status" value="1"/>
</dbReference>
<gene>
    <name evidence="2" type="ORF">DFJ69_5355</name>
</gene>
<keyword evidence="3" id="KW-1185">Reference proteome</keyword>
<dbReference type="OrthoDB" id="3171327at2"/>
<dbReference type="InterPro" id="IPR050491">
    <property type="entry name" value="AmpC-like"/>
</dbReference>
<dbReference type="Proteomes" id="UP000256661">
    <property type="component" value="Unassembled WGS sequence"/>
</dbReference>
<dbReference type="RefSeq" id="WP_116025072.1">
    <property type="nucleotide sequence ID" value="NZ_QTTT01000001.1"/>
</dbReference>
<dbReference type="InterPro" id="IPR012338">
    <property type="entry name" value="Beta-lactam/transpept-like"/>
</dbReference>
<dbReference type="PANTHER" id="PTHR46825:SF7">
    <property type="entry name" value="D-ALANYL-D-ALANINE CARBOXYPEPTIDASE"/>
    <property type="match status" value="1"/>
</dbReference>
<dbReference type="InterPro" id="IPR001466">
    <property type="entry name" value="Beta-lactam-related"/>
</dbReference>
<evidence type="ECO:0000259" key="1">
    <source>
        <dbReference type="Pfam" id="PF00144"/>
    </source>
</evidence>